<dbReference type="OrthoDB" id="5297026at2"/>
<dbReference type="InterPro" id="IPR005119">
    <property type="entry name" value="LysR_subst-bd"/>
</dbReference>
<dbReference type="InterPro" id="IPR036390">
    <property type="entry name" value="WH_DNA-bd_sf"/>
</dbReference>
<evidence type="ECO:0000256" key="4">
    <source>
        <dbReference type="ARBA" id="ARBA00023163"/>
    </source>
</evidence>
<dbReference type="AlphaFoldDB" id="M4NF61"/>
<dbReference type="SUPFAM" id="SSF46785">
    <property type="entry name" value="Winged helix' DNA-binding domain"/>
    <property type="match status" value="1"/>
</dbReference>
<reference evidence="6 7" key="1">
    <citation type="submission" date="2012-04" db="EMBL/GenBank/DDBJ databases">
        <title>Complete genome of Rhodanobacter sp. 2APBS1.</title>
        <authorList>
            <consortium name="US DOE Joint Genome Institute"/>
            <person name="Huntemann M."/>
            <person name="Wei C.-L."/>
            <person name="Han J."/>
            <person name="Detter J.C."/>
            <person name="Han C."/>
            <person name="Tapia R."/>
            <person name="Munk A.C.C."/>
            <person name="Chen A."/>
            <person name="Krypides N."/>
            <person name="Mavromatis K."/>
            <person name="Markowitz V."/>
            <person name="Szeto E."/>
            <person name="Ivanova N."/>
            <person name="Mikhailova N."/>
            <person name="Ovchinnikova G."/>
            <person name="Pagani I."/>
            <person name="Pati A."/>
            <person name="Goodwin L."/>
            <person name="Peters L."/>
            <person name="Pitluck S."/>
            <person name="Woyke T."/>
            <person name="Prakash O."/>
            <person name="Elkins J."/>
            <person name="Brown S."/>
            <person name="Palumbo A."/>
            <person name="Hemme C."/>
            <person name="Zhou J."/>
            <person name="Watson D."/>
            <person name="Jardine P."/>
            <person name="Kostka J."/>
            <person name="Green S."/>
        </authorList>
    </citation>
    <scope>NUCLEOTIDE SEQUENCE [LARGE SCALE GENOMIC DNA]</scope>
    <source>
        <strain evidence="6 7">2APBS1</strain>
    </source>
</reference>
<dbReference type="GO" id="GO:0019344">
    <property type="term" value="P:cysteine biosynthetic process"/>
    <property type="evidence" value="ECO:0007669"/>
    <property type="project" value="TreeGrafter"/>
</dbReference>
<gene>
    <name evidence="6" type="ORF">R2APBS1_1502</name>
</gene>
<dbReference type="PANTHER" id="PTHR30126">
    <property type="entry name" value="HTH-TYPE TRANSCRIPTIONAL REGULATOR"/>
    <property type="match status" value="1"/>
</dbReference>
<evidence type="ECO:0000313" key="6">
    <source>
        <dbReference type="EMBL" id="AGG88647.1"/>
    </source>
</evidence>
<dbReference type="STRING" id="666685.R2APBS1_1502"/>
<evidence type="ECO:0000259" key="5">
    <source>
        <dbReference type="PROSITE" id="PS50931"/>
    </source>
</evidence>
<dbReference type="PRINTS" id="PR00039">
    <property type="entry name" value="HTHLYSR"/>
</dbReference>
<dbReference type="Gene3D" id="1.10.10.10">
    <property type="entry name" value="Winged helix-like DNA-binding domain superfamily/Winged helix DNA-binding domain"/>
    <property type="match status" value="1"/>
</dbReference>
<dbReference type="EMBL" id="CP003470">
    <property type="protein sequence ID" value="AGG88647.1"/>
    <property type="molecule type" value="Genomic_DNA"/>
</dbReference>
<evidence type="ECO:0000256" key="1">
    <source>
        <dbReference type="ARBA" id="ARBA00009437"/>
    </source>
</evidence>
<keyword evidence="2" id="KW-0805">Transcription regulation</keyword>
<dbReference type="Proteomes" id="UP000011859">
    <property type="component" value="Chromosome"/>
</dbReference>
<dbReference type="HOGENOM" id="CLU_039613_6_2_6"/>
<dbReference type="KEGG" id="rhd:R2APBS1_1502"/>
<evidence type="ECO:0000256" key="3">
    <source>
        <dbReference type="ARBA" id="ARBA00023125"/>
    </source>
</evidence>
<dbReference type="Pfam" id="PF03466">
    <property type="entry name" value="LysR_substrate"/>
    <property type="match status" value="1"/>
</dbReference>
<dbReference type="Pfam" id="PF00126">
    <property type="entry name" value="HTH_1"/>
    <property type="match status" value="1"/>
</dbReference>
<dbReference type="InterPro" id="IPR036388">
    <property type="entry name" value="WH-like_DNA-bd_sf"/>
</dbReference>
<dbReference type="GO" id="GO:0003700">
    <property type="term" value="F:DNA-binding transcription factor activity"/>
    <property type="evidence" value="ECO:0007669"/>
    <property type="project" value="InterPro"/>
</dbReference>
<evidence type="ECO:0000256" key="2">
    <source>
        <dbReference type="ARBA" id="ARBA00023015"/>
    </source>
</evidence>
<dbReference type="SUPFAM" id="SSF53850">
    <property type="entry name" value="Periplasmic binding protein-like II"/>
    <property type="match status" value="1"/>
</dbReference>
<comment type="similarity">
    <text evidence="1">Belongs to the LysR transcriptional regulatory family.</text>
</comment>
<evidence type="ECO:0000313" key="7">
    <source>
        <dbReference type="Proteomes" id="UP000011859"/>
    </source>
</evidence>
<dbReference type="RefSeq" id="WP_015447438.1">
    <property type="nucleotide sequence ID" value="NC_020541.1"/>
</dbReference>
<dbReference type="eggNOG" id="COG0583">
    <property type="taxonomic scope" value="Bacteria"/>
</dbReference>
<dbReference type="PANTHER" id="PTHR30126:SF6">
    <property type="entry name" value="HTH-TYPE TRANSCRIPTIONAL REGULATOR CYSB-RELATED"/>
    <property type="match status" value="1"/>
</dbReference>
<dbReference type="InterPro" id="IPR000847">
    <property type="entry name" value="LysR_HTH_N"/>
</dbReference>
<feature type="domain" description="HTH lysR-type" evidence="5">
    <location>
        <begin position="1"/>
        <end position="59"/>
    </location>
</feature>
<proteinExistence type="inferred from homology"/>
<accession>M4NF61</accession>
<keyword evidence="3" id="KW-0238">DNA-binding</keyword>
<organism evidence="6 7">
    <name type="scientific">Rhodanobacter denitrificans</name>
    <dbReference type="NCBI Taxonomy" id="666685"/>
    <lineage>
        <taxon>Bacteria</taxon>
        <taxon>Pseudomonadati</taxon>
        <taxon>Pseudomonadota</taxon>
        <taxon>Gammaproteobacteria</taxon>
        <taxon>Lysobacterales</taxon>
        <taxon>Rhodanobacteraceae</taxon>
        <taxon>Rhodanobacter</taxon>
    </lineage>
</organism>
<dbReference type="GO" id="GO:0000976">
    <property type="term" value="F:transcription cis-regulatory region binding"/>
    <property type="evidence" value="ECO:0007669"/>
    <property type="project" value="TreeGrafter"/>
</dbReference>
<sequence>MTLTQLRYLVAIADSGLNITLAAERVHATQPGLSKQLKQLEDELGFQLFVRKGKSLDAVSQAGRHVLERARAILAEAANIRAIAANLRNEAHGELRIATTHTQARFALPAAIGALNQRYPQVSVHLQPGRDGEVLAQLEAGRVDLAVISTAGAPPPIGFALPAYRWQRVIVAPREHPLATSGRQPSLDELATLPLVSYDSSLKADSSLRRAFEARGLRPQIAMTAGDADLIKTYVRTGLGIGVLAEMAMQDGDTDLRALPADHLFPQCTTWIVLRRESVLREYVLEFITQFAPHLDRRDVVRALAADTVPAEWSAVPHWRERSPAALPDAA</sequence>
<protein>
    <submittedName>
        <fullName evidence="6">Transcriptional regulator</fullName>
    </submittedName>
</protein>
<keyword evidence="4" id="KW-0804">Transcription</keyword>
<dbReference type="Gene3D" id="3.40.190.10">
    <property type="entry name" value="Periplasmic binding protein-like II"/>
    <property type="match status" value="2"/>
</dbReference>
<keyword evidence="7" id="KW-1185">Reference proteome</keyword>
<name>M4NF61_9GAMM</name>
<dbReference type="PROSITE" id="PS50931">
    <property type="entry name" value="HTH_LYSR"/>
    <property type="match status" value="1"/>
</dbReference>